<accession>A0A1V3WPY2</accession>
<dbReference type="EMBL" id="MVBN01000007">
    <property type="protein sequence ID" value="OOK69731.1"/>
    <property type="molecule type" value="Genomic_DNA"/>
</dbReference>
<evidence type="ECO:0000313" key="2">
    <source>
        <dbReference type="EMBL" id="OOK69044.1"/>
    </source>
</evidence>
<evidence type="ECO:0000313" key="4">
    <source>
        <dbReference type="Proteomes" id="UP000188532"/>
    </source>
</evidence>
<proteinExistence type="predicted"/>
<evidence type="ECO:0000313" key="5">
    <source>
        <dbReference type="Proteomes" id="UP000189229"/>
    </source>
</evidence>
<dbReference type="Proteomes" id="UP000189229">
    <property type="component" value="Unassembled WGS sequence"/>
</dbReference>
<feature type="region of interest" description="Disordered" evidence="1">
    <location>
        <begin position="58"/>
        <end position="92"/>
    </location>
</feature>
<organism evidence="2 5">
    <name type="scientific">Mycobacterium kansasii</name>
    <dbReference type="NCBI Taxonomy" id="1768"/>
    <lineage>
        <taxon>Bacteria</taxon>
        <taxon>Bacillati</taxon>
        <taxon>Actinomycetota</taxon>
        <taxon>Actinomycetes</taxon>
        <taxon>Mycobacteriales</taxon>
        <taxon>Mycobacteriaceae</taxon>
        <taxon>Mycobacterium</taxon>
    </lineage>
</organism>
<dbReference type="AlphaFoldDB" id="A0A1V3WPY2"/>
<dbReference type="Proteomes" id="UP000188532">
    <property type="component" value="Unassembled WGS sequence"/>
</dbReference>
<gene>
    <name evidence="3" type="ORF">BZL29_6321</name>
    <name evidence="2" type="ORF">BZL30_7201</name>
</gene>
<name>A0A1V3WPY2_MYCKA</name>
<dbReference type="EMBL" id="MVBM01000007">
    <property type="protein sequence ID" value="OOK69044.1"/>
    <property type="molecule type" value="Genomic_DNA"/>
</dbReference>
<comment type="caution">
    <text evidence="2">The sequence shown here is derived from an EMBL/GenBank/DDBJ whole genome shotgun (WGS) entry which is preliminary data.</text>
</comment>
<protein>
    <submittedName>
        <fullName evidence="2">Uncharacterized protein</fullName>
    </submittedName>
</protein>
<reference evidence="4 5" key="1">
    <citation type="submission" date="2017-02" db="EMBL/GenBank/DDBJ databases">
        <title>Complete genome sequences of Mycobacterium kansasii strains isolated from rhesus macaques.</title>
        <authorList>
            <person name="Panda A."/>
            <person name="Nagaraj S."/>
            <person name="Zhao X."/>
            <person name="Tettelin H."/>
            <person name="Detolla L.J."/>
        </authorList>
    </citation>
    <scope>NUCLEOTIDE SEQUENCE [LARGE SCALE GENOMIC DNA]</scope>
    <source>
        <strain evidence="3 4">11-3469</strain>
        <strain evidence="2 5">11-3813</strain>
    </source>
</reference>
<evidence type="ECO:0000313" key="3">
    <source>
        <dbReference type="EMBL" id="OOK69731.1"/>
    </source>
</evidence>
<sequence>MGRSFRHRWHRAAISVSYKIDDLVNSGAQIREFPNASIANVSRCEICPTRSVAADFFRPTRRSPRRPEAPSPTRMLRCTSTAPPAPLAEAPR</sequence>
<evidence type="ECO:0000256" key="1">
    <source>
        <dbReference type="SAM" id="MobiDB-lite"/>
    </source>
</evidence>